<name>A0A8S0W0B9_CYCAE</name>
<comment type="caution">
    <text evidence="2">The sequence shown here is derived from an EMBL/GenBank/DDBJ whole genome shotgun (WGS) entry which is preliminary data.</text>
</comment>
<feature type="region of interest" description="Disordered" evidence="1">
    <location>
        <begin position="1"/>
        <end position="111"/>
    </location>
</feature>
<feature type="compositionally biased region" description="Basic residues" evidence="1">
    <location>
        <begin position="608"/>
        <end position="652"/>
    </location>
</feature>
<accession>A0A8S0W0B9</accession>
<evidence type="ECO:0000313" key="2">
    <source>
        <dbReference type="EMBL" id="CAA7265075.1"/>
    </source>
</evidence>
<feature type="region of interest" description="Disordered" evidence="1">
    <location>
        <begin position="698"/>
        <end position="735"/>
    </location>
</feature>
<dbReference type="EMBL" id="CACVBS010000046">
    <property type="protein sequence ID" value="CAA7265075.1"/>
    <property type="molecule type" value="Genomic_DNA"/>
</dbReference>
<feature type="compositionally biased region" description="Basic and acidic residues" evidence="1">
    <location>
        <begin position="166"/>
        <end position="175"/>
    </location>
</feature>
<feature type="compositionally biased region" description="Low complexity" evidence="1">
    <location>
        <begin position="476"/>
        <end position="490"/>
    </location>
</feature>
<dbReference type="OrthoDB" id="3058472at2759"/>
<feature type="compositionally biased region" description="Basic residues" evidence="1">
    <location>
        <begin position="448"/>
        <end position="460"/>
    </location>
</feature>
<protein>
    <submittedName>
        <fullName evidence="2">Uncharacterized protein</fullName>
    </submittedName>
</protein>
<feature type="region of interest" description="Disordered" evidence="1">
    <location>
        <begin position="418"/>
        <end position="490"/>
    </location>
</feature>
<feature type="region of interest" description="Disordered" evidence="1">
    <location>
        <begin position="150"/>
        <end position="175"/>
    </location>
</feature>
<evidence type="ECO:0000256" key="1">
    <source>
        <dbReference type="SAM" id="MobiDB-lite"/>
    </source>
</evidence>
<sequence>MQAPARPPRAAPPPPSARSPPAPFVQQSISRPLPNPYPRPFDGGRGPFHAVNTTPMPVNELGGANGRGTDGYFAIDRGPGLSPLQNHFRTDLGSGSNGGGSSTALGGTQLRPKKKSVVNRFLKGVRRLPSSVFGYGVGVGKRSGTITTAPGVVFGSGTEGSTTEYGEERRERDGFGRDEHEEDLETLPQYASQASTPQVDVLASVGEATDAGCSAPVIAGTGIPPPSEPDTHTNDEPQHHSQDQFDSPEERTTYMVYDQSFNPERDRDVGREYSRYSGPPLPPLPTVSTYTSNLPNRTPPPVVSRLSNENHTDDPPPAANPVSLHPVRPLSFQSGTQRSSVTETATVNANTNRNIRVSSASQATQHAPQLPLPWRTTPAALIPSAIRMPTPPPPSTTPLPPVDAPPAITTGIPPAAGCIHEPDTPVSVQPQPASDYAKMGPPSFRSQPSHHSHSHHHSHHAHSDGGFTGTRTRTPSISGTSFSSDPSFSSQLSPVERFFKVLYHMPWISHDRVTVDYTPGVGVGVLSGFRVGGKGLRVKAWAGIRDGSKGEREREKKQMGARKNKTWYPSLMRRSQRSSSGLDLLSSEASKRSVLGLTFDHQGAARKQANRHRHSHHHHWHSHAHRRRARHGHGHASHHHHHHGQRHKRRRQTTTTLDTGITGTTDATSLVPPMFPYVFPAYSMNYAAMPMPMAPAANAAPPAGPGGPPTQLLPPGHPAPSHPPTPIPTPTSSLLPRTQTLALPHLRML</sequence>
<feature type="compositionally biased region" description="Pro residues" evidence="1">
    <location>
        <begin position="702"/>
        <end position="729"/>
    </location>
</feature>
<organism evidence="2 3">
    <name type="scientific">Cyclocybe aegerita</name>
    <name type="common">Black poplar mushroom</name>
    <name type="synonym">Agrocybe aegerita</name>
    <dbReference type="NCBI Taxonomy" id="1973307"/>
    <lineage>
        <taxon>Eukaryota</taxon>
        <taxon>Fungi</taxon>
        <taxon>Dikarya</taxon>
        <taxon>Basidiomycota</taxon>
        <taxon>Agaricomycotina</taxon>
        <taxon>Agaricomycetes</taxon>
        <taxon>Agaricomycetidae</taxon>
        <taxon>Agaricales</taxon>
        <taxon>Agaricineae</taxon>
        <taxon>Bolbitiaceae</taxon>
        <taxon>Cyclocybe</taxon>
    </lineage>
</organism>
<feature type="compositionally biased region" description="Pro residues" evidence="1">
    <location>
        <begin position="1"/>
        <end position="23"/>
    </location>
</feature>
<reference evidence="2 3" key="1">
    <citation type="submission" date="2020-01" db="EMBL/GenBank/DDBJ databases">
        <authorList>
            <person name="Gupta K D."/>
        </authorList>
    </citation>
    <scope>NUCLEOTIDE SEQUENCE [LARGE SCALE GENOMIC DNA]</scope>
</reference>
<feature type="compositionally biased region" description="Low complexity" evidence="1">
    <location>
        <begin position="341"/>
        <end position="352"/>
    </location>
</feature>
<feature type="compositionally biased region" description="Basic and acidic residues" evidence="1">
    <location>
        <begin position="263"/>
        <end position="274"/>
    </location>
</feature>
<feature type="compositionally biased region" description="Basic and acidic residues" evidence="1">
    <location>
        <begin position="229"/>
        <end position="252"/>
    </location>
</feature>
<proteinExistence type="predicted"/>
<feature type="compositionally biased region" description="Polar residues" evidence="1">
    <location>
        <begin position="331"/>
        <end position="340"/>
    </location>
</feature>
<feature type="compositionally biased region" description="Low complexity" evidence="1">
    <location>
        <begin position="155"/>
        <end position="164"/>
    </location>
</feature>
<feature type="compositionally biased region" description="Polar residues" evidence="1">
    <location>
        <begin position="286"/>
        <end position="296"/>
    </location>
</feature>
<feature type="region of interest" description="Disordered" evidence="1">
    <location>
        <begin position="213"/>
        <end position="352"/>
    </location>
</feature>
<gene>
    <name evidence="2" type="ORF">AAE3_LOCUS7146</name>
</gene>
<evidence type="ECO:0000313" key="3">
    <source>
        <dbReference type="Proteomes" id="UP000467700"/>
    </source>
</evidence>
<feature type="region of interest" description="Disordered" evidence="1">
    <location>
        <begin position="603"/>
        <end position="661"/>
    </location>
</feature>
<dbReference type="AlphaFoldDB" id="A0A8S0W0B9"/>
<dbReference type="Proteomes" id="UP000467700">
    <property type="component" value="Unassembled WGS sequence"/>
</dbReference>
<keyword evidence="3" id="KW-1185">Reference proteome</keyword>